<dbReference type="SUPFAM" id="SSF54593">
    <property type="entry name" value="Glyoxalase/Bleomycin resistance protein/Dihydroxybiphenyl dioxygenase"/>
    <property type="match status" value="1"/>
</dbReference>
<protein>
    <submittedName>
        <fullName evidence="2">Glyoxalase/bleomycin resistance protein/dioxygenase</fullName>
    </submittedName>
</protein>
<keyword evidence="2" id="KW-0223">Dioxygenase</keyword>
<name>T1BEL9_9ZZZZ</name>
<proteinExistence type="predicted"/>
<dbReference type="PROSITE" id="PS51819">
    <property type="entry name" value="VOC"/>
    <property type="match status" value="1"/>
</dbReference>
<dbReference type="EMBL" id="AUZY01003569">
    <property type="protein sequence ID" value="EQD68277.1"/>
    <property type="molecule type" value="Genomic_DNA"/>
</dbReference>
<feature type="domain" description="VOC" evidence="1">
    <location>
        <begin position="1"/>
        <end position="90"/>
    </location>
</feature>
<sequence length="113" mass="12568">RDGVNLMIEEAGEPGRRFRTAPLAYPFGRGVNFQIEVSDVDIVLERVVAAGHAPLIPIEERWYRTARGLAGNRQFVVADPDGYLLRFFQDLGVRPDQVSPSNHPPPMALGDLE</sequence>
<dbReference type="AlphaFoldDB" id="T1BEL9"/>
<dbReference type="GO" id="GO:0051213">
    <property type="term" value="F:dioxygenase activity"/>
    <property type="evidence" value="ECO:0007669"/>
    <property type="project" value="UniProtKB-KW"/>
</dbReference>
<reference evidence="2" key="2">
    <citation type="journal article" date="2014" name="ISME J.">
        <title>Microbial stratification in low pH oxic and suboxic macroscopic growths along an acid mine drainage.</title>
        <authorList>
            <person name="Mendez-Garcia C."/>
            <person name="Mesa V."/>
            <person name="Sprenger R.R."/>
            <person name="Richter M."/>
            <person name="Diez M.S."/>
            <person name="Solano J."/>
            <person name="Bargiela R."/>
            <person name="Golyshina O.V."/>
            <person name="Manteca A."/>
            <person name="Ramos J.L."/>
            <person name="Gallego J.R."/>
            <person name="Llorente I."/>
            <person name="Martins Dos Santos V.A."/>
            <person name="Jensen O.N."/>
            <person name="Pelaez A.I."/>
            <person name="Sanchez J."/>
            <person name="Ferrer M."/>
        </authorList>
    </citation>
    <scope>NUCLEOTIDE SEQUENCE</scope>
</reference>
<dbReference type="Gene3D" id="3.10.180.10">
    <property type="entry name" value="2,3-Dihydroxybiphenyl 1,2-Dioxygenase, domain 1"/>
    <property type="match status" value="1"/>
</dbReference>
<evidence type="ECO:0000313" key="2">
    <source>
        <dbReference type="EMBL" id="EQD68277.1"/>
    </source>
</evidence>
<reference evidence="2" key="1">
    <citation type="submission" date="2013-08" db="EMBL/GenBank/DDBJ databases">
        <authorList>
            <person name="Mendez C."/>
            <person name="Richter M."/>
            <person name="Ferrer M."/>
            <person name="Sanchez J."/>
        </authorList>
    </citation>
    <scope>NUCLEOTIDE SEQUENCE</scope>
</reference>
<dbReference type="InterPro" id="IPR037523">
    <property type="entry name" value="VOC_core"/>
</dbReference>
<evidence type="ECO:0000259" key="1">
    <source>
        <dbReference type="PROSITE" id="PS51819"/>
    </source>
</evidence>
<feature type="non-terminal residue" evidence="2">
    <location>
        <position position="1"/>
    </location>
</feature>
<dbReference type="InterPro" id="IPR029068">
    <property type="entry name" value="Glyas_Bleomycin-R_OHBP_Dase"/>
</dbReference>
<accession>T1BEL9</accession>
<keyword evidence="2" id="KW-0560">Oxidoreductase</keyword>
<organism evidence="2">
    <name type="scientific">mine drainage metagenome</name>
    <dbReference type="NCBI Taxonomy" id="410659"/>
    <lineage>
        <taxon>unclassified sequences</taxon>
        <taxon>metagenomes</taxon>
        <taxon>ecological metagenomes</taxon>
    </lineage>
</organism>
<comment type="caution">
    <text evidence="2">The sequence shown here is derived from an EMBL/GenBank/DDBJ whole genome shotgun (WGS) entry which is preliminary data.</text>
</comment>
<gene>
    <name evidence="2" type="ORF">B1B_05625</name>
</gene>